<comment type="caution">
    <text evidence="3">The sequence shown here is derived from an EMBL/GenBank/DDBJ whole genome shotgun (WGS) entry which is preliminary data.</text>
</comment>
<dbReference type="InterPro" id="IPR052967">
    <property type="entry name" value="Stress_Response_Assoc"/>
</dbReference>
<keyword evidence="4" id="KW-1185">Reference proteome</keyword>
<dbReference type="EMBL" id="JBHFNQ010000108">
    <property type="protein sequence ID" value="MFB2877946.1"/>
    <property type="molecule type" value="Genomic_DNA"/>
</dbReference>
<gene>
    <name evidence="3" type="ORF">ACE1CC_13930</name>
</gene>
<dbReference type="Pfam" id="PF05239">
    <property type="entry name" value="PRC"/>
    <property type="match status" value="1"/>
</dbReference>
<dbReference type="SUPFAM" id="SSF50346">
    <property type="entry name" value="PRC-barrel domain"/>
    <property type="match status" value="1"/>
</dbReference>
<name>A0ABV4X6M9_9CYAN</name>
<protein>
    <submittedName>
        <fullName evidence="3">DUF2382 domain-containing protein</fullName>
    </submittedName>
</protein>
<feature type="domain" description="PRC-barrel" evidence="1">
    <location>
        <begin position="17"/>
        <end position="86"/>
    </location>
</feature>
<dbReference type="InterPro" id="IPR027275">
    <property type="entry name" value="PRC-brl_dom"/>
</dbReference>
<reference evidence="3 4" key="1">
    <citation type="submission" date="2024-09" db="EMBL/GenBank/DDBJ databases">
        <title>Floridaenema gen nov. (Aerosakkonemataceae, Aerosakkonematales ord. nov., Cyanobacteria) from benthic tropical and subtropical fresh waters, with the description of four new species.</title>
        <authorList>
            <person name="Moretto J.A."/>
            <person name="Berthold D.E."/>
            <person name="Lefler F.W."/>
            <person name="Huang I.-S."/>
            <person name="Laughinghouse H. IV."/>
        </authorList>
    </citation>
    <scope>NUCLEOTIDE SEQUENCE [LARGE SCALE GENOMIC DNA]</scope>
    <source>
        <strain evidence="3 4">BLCC-F46</strain>
    </source>
</reference>
<dbReference type="InterPro" id="IPR014747">
    <property type="entry name" value="Bac_photo_RC_H_C"/>
</dbReference>
<dbReference type="Pfam" id="PF09557">
    <property type="entry name" value="DUF2382"/>
    <property type="match status" value="1"/>
</dbReference>
<proteinExistence type="predicted"/>
<evidence type="ECO:0000313" key="4">
    <source>
        <dbReference type="Proteomes" id="UP001576774"/>
    </source>
</evidence>
<dbReference type="PANTHER" id="PTHR38463">
    <property type="entry name" value="STRESS RESPONSE PROTEIN YSNF"/>
    <property type="match status" value="1"/>
</dbReference>
<dbReference type="Gene3D" id="3.90.50.10">
    <property type="entry name" value="Photosynthetic Reaction Center, subunit H, domain 2"/>
    <property type="match status" value="1"/>
</dbReference>
<evidence type="ECO:0000313" key="3">
    <source>
        <dbReference type="EMBL" id="MFB2877946.1"/>
    </source>
</evidence>
<dbReference type="InterPro" id="IPR011033">
    <property type="entry name" value="PRC_barrel-like_sf"/>
</dbReference>
<dbReference type="PANTHER" id="PTHR38463:SF1">
    <property type="entry name" value="STRESS RESPONSE PROTEIN YSNF"/>
    <property type="match status" value="1"/>
</dbReference>
<dbReference type="RefSeq" id="WP_413271033.1">
    <property type="nucleotide sequence ID" value="NZ_JBHFNQ010000108.1"/>
</dbReference>
<evidence type="ECO:0000259" key="1">
    <source>
        <dbReference type="Pfam" id="PF05239"/>
    </source>
</evidence>
<dbReference type="NCBIfam" id="TIGR02271">
    <property type="entry name" value="YsnF/AvaK domain"/>
    <property type="match status" value="1"/>
</dbReference>
<accession>A0ABV4X6M9</accession>
<dbReference type="InterPro" id="IPR019060">
    <property type="entry name" value="DUF2382"/>
</dbReference>
<sequence>MLLYKVEDFNPNYRTEAFDGKEFKGLDVYAGNSDEKIGTIDNGLVDETGRFRYFVVDTGFWIFGKKVLVPVGLCRIDFRSNRVYATGLRSKEQAERLPRYEDGMSVDYDYEEQVRNIYRTPTVEATPPVEASLPVESSGIVGAAAPVSQPQPIVNKAPDTTYDRQAYTYEKEPAMYQMNEPDHQELKLYEERLVTSKSRRKAGEVTIGKHVETETVKASVPVEKERVIIERKTPTETRVSQTPRDAFQGEQTMRMEVYEETPEIRKETFVREEINVRKEVARDTVEVKDTVRREELDLDTEGSSVINEIHSSEEH</sequence>
<feature type="domain" description="DUF2382" evidence="2">
    <location>
        <begin position="186"/>
        <end position="297"/>
    </location>
</feature>
<organism evidence="3 4">
    <name type="scientific">Floridaenema aerugineum BLCC-F46</name>
    <dbReference type="NCBI Taxonomy" id="3153654"/>
    <lineage>
        <taxon>Bacteria</taxon>
        <taxon>Bacillati</taxon>
        <taxon>Cyanobacteriota</taxon>
        <taxon>Cyanophyceae</taxon>
        <taxon>Oscillatoriophycideae</taxon>
        <taxon>Aerosakkonematales</taxon>
        <taxon>Aerosakkonemataceae</taxon>
        <taxon>Floridanema</taxon>
        <taxon>Floridanema aerugineum</taxon>
    </lineage>
</organism>
<evidence type="ECO:0000259" key="2">
    <source>
        <dbReference type="Pfam" id="PF09557"/>
    </source>
</evidence>
<dbReference type="Proteomes" id="UP001576774">
    <property type="component" value="Unassembled WGS sequence"/>
</dbReference>